<dbReference type="Gene3D" id="3.20.20.140">
    <property type="entry name" value="Metal-dependent hydrolases"/>
    <property type="match status" value="1"/>
</dbReference>
<dbReference type="InterPro" id="IPR011059">
    <property type="entry name" value="Metal-dep_hydrolase_composite"/>
</dbReference>
<keyword evidence="3" id="KW-0378">Hydrolase</keyword>
<reference evidence="3" key="1">
    <citation type="submission" date="2019-08" db="EMBL/GenBank/DDBJ databases">
        <authorList>
            <person name="Kucharzyk K."/>
            <person name="Murdoch R.W."/>
            <person name="Higgins S."/>
            <person name="Loffler F."/>
        </authorList>
    </citation>
    <scope>NUCLEOTIDE SEQUENCE</scope>
</reference>
<dbReference type="SUPFAM" id="SSF51338">
    <property type="entry name" value="Composite domain of metallo-dependent hydrolases"/>
    <property type="match status" value="1"/>
</dbReference>
<comment type="cofactor">
    <cofactor evidence="1">
        <name>Zn(2+)</name>
        <dbReference type="ChEBI" id="CHEBI:29105"/>
    </cofactor>
</comment>
<accession>A0A645EK26</accession>
<dbReference type="GO" id="GO:0005829">
    <property type="term" value="C:cytosol"/>
    <property type="evidence" value="ECO:0007669"/>
    <property type="project" value="TreeGrafter"/>
</dbReference>
<dbReference type="EC" id="3.5.2.-" evidence="3"/>
<feature type="domain" description="Amidohydrolase-related" evidence="2">
    <location>
        <begin position="18"/>
        <end position="99"/>
    </location>
</feature>
<organism evidence="3">
    <name type="scientific">bioreactor metagenome</name>
    <dbReference type="NCBI Taxonomy" id="1076179"/>
    <lineage>
        <taxon>unclassified sequences</taxon>
        <taxon>metagenomes</taxon>
        <taxon>ecological metagenomes</taxon>
    </lineage>
</organism>
<gene>
    <name evidence="3" type="ORF">SDC9_148111</name>
</gene>
<dbReference type="AlphaFoldDB" id="A0A645EK26"/>
<sequence>MGGCENLVSLLFSEGYQKGRLSLPQLAERLSGEAARLYGLTPEKGALMEGADADIVLIDPNAPRVLTAAKEHSNAGYSIWEGFRVGCTVRRVYLRGELVSLDGEPVGSPNGKYLFAK</sequence>
<evidence type="ECO:0000256" key="1">
    <source>
        <dbReference type="ARBA" id="ARBA00001947"/>
    </source>
</evidence>
<protein>
    <submittedName>
        <fullName evidence="3">D-hydantoinase</fullName>
        <ecNumber evidence="3">3.5.2.-</ecNumber>
    </submittedName>
</protein>
<dbReference type="PANTHER" id="PTHR11647">
    <property type="entry name" value="HYDRANTOINASE/DIHYDROPYRIMIDINASE FAMILY MEMBER"/>
    <property type="match status" value="1"/>
</dbReference>
<name>A0A645EK26_9ZZZZ</name>
<dbReference type="Gene3D" id="2.30.40.10">
    <property type="entry name" value="Urease, subunit C, domain 1"/>
    <property type="match status" value="1"/>
</dbReference>
<proteinExistence type="predicted"/>
<evidence type="ECO:0000313" key="3">
    <source>
        <dbReference type="EMBL" id="MPN00913.1"/>
    </source>
</evidence>
<dbReference type="InterPro" id="IPR006680">
    <property type="entry name" value="Amidohydro-rel"/>
</dbReference>
<dbReference type="Pfam" id="PF01979">
    <property type="entry name" value="Amidohydro_1"/>
    <property type="match status" value="1"/>
</dbReference>
<comment type="caution">
    <text evidence="3">The sequence shown here is derived from an EMBL/GenBank/DDBJ whole genome shotgun (WGS) entry which is preliminary data.</text>
</comment>
<evidence type="ECO:0000259" key="2">
    <source>
        <dbReference type="Pfam" id="PF01979"/>
    </source>
</evidence>
<dbReference type="InterPro" id="IPR050378">
    <property type="entry name" value="Metallo-dep_Hydrolases_sf"/>
</dbReference>
<dbReference type="PANTHER" id="PTHR11647:SF1">
    <property type="entry name" value="COLLAPSIN RESPONSE MEDIATOR PROTEIN"/>
    <property type="match status" value="1"/>
</dbReference>
<dbReference type="EMBL" id="VSSQ01046941">
    <property type="protein sequence ID" value="MPN00913.1"/>
    <property type="molecule type" value="Genomic_DNA"/>
</dbReference>
<dbReference type="GO" id="GO:0016812">
    <property type="term" value="F:hydrolase activity, acting on carbon-nitrogen (but not peptide) bonds, in cyclic amides"/>
    <property type="evidence" value="ECO:0007669"/>
    <property type="project" value="TreeGrafter"/>
</dbReference>